<accession>A0A6J8C8Q6</accession>
<protein>
    <recommendedName>
        <fullName evidence="4">Endonuclease/exonuclease/phosphatase domain-containing protein</fullName>
    </recommendedName>
</protein>
<proteinExistence type="predicted"/>
<dbReference type="SUPFAM" id="SSF52266">
    <property type="entry name" value="SGNH hydrolase"/>
    <property type="match status" value="1"/>
</dbReference>
<evidence type="ECO:0000313" key="3">
    <source>
        <dbReference type="Proteomes" id="UP000507470"/>
    </source>
</evidence>
<feature type="region of interest" description="Disordered" evidence="1">
    <location>
        <begin position="452"/>
        <end position="491"/>
    </location>
</feature>
<dbReference type="InterPro" id="IPR036514">
    <property type="entry name" value="SGNH_hydro_sf"/>
</dbReference>
<dbReference type="Proteomes" id="UP000507470">
    <property type="component" value="Unassembled WGS sequence"/>
</dbReference>
<reference evidence="2 3" key="1">
    <citation type="submission" date="2020-06" db="EMBL/GenBank/DDBJ databases">
        <authorList>
            <person name="Li R."/>
            <person name="Bekaert M."/>
        </authorList>
    </citation>
    <scope>NUCLEOTIDE SEQUENCE [LARGE SCALE GENOMIC DNA]</scope>
    <source>
        <strain evidence="3">wild</strain>
    </source>
</reference>
<feature type="region of interest" description="Disordered" evidence="1">
    <location>
        <begin position="152"/>
        <end position="214"/>
    </location>
</feature>
<feature type="compositionally biased region" description="Polar residues" evidence="1">
    <location>
        <begin position="506"/>
        <end position="515"/>
    </location>
</feature>
<evidence type="ECO:0000313" key="2">
    <source>
        <dbReference type="EMBL" id="CAC5392778.1"/>
    </source>
</evidence>
<feature type="compositionally biased region" description="Basic and acidic residues" evidence="1">
    <location>
        <begin position="178"/>
        <end position="214"/>
    </location>
</feature>
<evidence type="ECO:0000256" key="1">
    <source>
        <dbReference type="SAM" id="MobiDB-lite"/>
    </source>
</evidence>
<dbReference type="EMBL" id="CACVKT020005076">
    <property type="protein sequence ID" value="CAC5392778.1"/>
    <property type="molecule type" value="Genomic_DNA"/>
</dbReference>
<dbReference type="AlphaFoldDB" id="A0A6J8C8Q6"/>
<gene>
    <name evidence="2" type="ORF">MCOR_27689</name>
</gene>
<evidence type="ECO:0008006" key="4">
    <source>
        <dbReference type="Google" id="ProtNLM"/>
    </source>
</evidence>
<name>A0A6J8C8Q6_MYTCO</name>
<feature type="compositionally biased region" description="Polar residues" evidence="1">
    <location>
        <begin position="467"/>
        <end position="479"/>
    </location>
</feature>
<organism evidence="2 3">
    <name type="scientific">Mytilus coruscus</name>
    <name type="common">Sea mussel</name>
    <dbReference type="NCBI Taxonomy" id="42192"/>
    <lineage>
        <taxon>Eukaryota</taxon>
        <taxon>Metazoa</taxon>
        <taxon>Spiralia</taxon>
        <taxon>Lophotrochozoa</taxon>
        <taxon>Mollusca</taxon>
        <taxon>Bivalvia</taxon>
        <taxon>Autobranchia</taxon>
        <taxon>Pteriomorphia</taxon>
        <taxon>Mytilida</taxon>
        <taxon>Mytiloidea</taxon>
        <taxon>Mytilidae</taxon>
        <taxon>Mytilinae</taxon>
        <taxon>Mytilus</taxon>
    </lineage>
</organism>
<feature type="region of interest" description="Disordered" evidence="1">
    <location>
        <begin position="506"/>
        <end position="531"/>
    </location>
</feature>
<dbReference type="Gene3D" id="3.40.50.1110">
    <property type="entry name" value="SGNH hydrolase"/>
    <property type="match status" value="1"/>
</dbReference>
<feature type="compositionally biased region" description="Basic and acidic residues" evidence="1">
    <location>
        <begin position="452"/>
        <end position="465"/>
    </location>
</feature>
<keyword evidence="3" id="KW-1185">Reference proteome</keyword>
<sequence length="778" mass="90115">MFPTLLKTKVYEFRVFAETETRLTMSSVKAANIEQILVEESNTELLVLQKSEHILLQLENISTKLEQKEKACMIKNIQKDLKSEISKVSALFQDKKSLTVEISEDYMDKLNESLSQMATNLKLETNKISSQLTKDALEILKVSEENTKKIITAVNDNTDSESSDDEDSDSNPSSTEETFAKNKEKHIQTRESIENQLSKHKDNVDKTTQDKFSDKQDYQPILNDKVSPFKQTDRNFDVDCWIIGTSVVKDLIARKIYRSKRVCITTLKEKTIRGAKAFIKTGKVSAANILLQVGSNDVDFDYDIENVAKEMRDLISFCKLSVPGSKILVGEALPRFYRNQVERCNYETKRSQFNTYLKEMEKELDIVIIEHKSGVPIYVRNIKEKLNTILGINYLHETQPRQHGQVQGNKYQNNGTKIIDIQKTRNFIYDPNRDNRRGYRENYKRYNQNVRHEDNEYNSRPRYDIENSPTYNKGGNHMNNRLPPFQENHFFQNPRQQPESYMYMQNRPQQNNDNKGNPLFERRDMNNNSESDTKSLIIQLLTNTISNDDFQNLENEIVKFSVKGEIALIGDFNARVSDHTDFINQESYDSPVLQDILPPNYDDDIFVERNSQYQTVNCHGKSLLNMCISSRLRILNGRFIGDSLEAKTTNPQEFWKLLKEANSYTHKNINTPSNDNFQPKNLMKHFQSQGDWVEPENKTHIEEIENFLSDLNNYKDNNITDKPITITEVKRVIKTLKVGKSCGPDLILNEIKTSCPVIVKSVAILFNLIFLSGFYPET</sequence>
<feature type="compositionally biased region" description="Acidic residues" evidence="1">
    <location>
        <begin position="158"/>
        <end position="169"/>
    </location>
</feature>